<dbReference type="PANTHER" id="PTHR37945:SF1">
    <property type="entry name" value="EXTRACELLULAR TUNGSTATE BINDING PROTEIN"/>
    <property type="match status" value="1"/>
</dbReference>
<name>A0ABU0MZP6_9FIRM</name>
<dbReference type="InterPro" id="IPR052738">
    <property type="entry name" value="ABC-Tungstate_binding"/>
</dbReference>
<gene>
    <name evidence="3" type="ORF">QOZ92_001501</name>
</gene>
<dbReference type="Pfam" id="PF12849">
    <property type="entry name" value="PBP_like_2"/>
    <property type="match status" value="1"/>
</dbReference>
<comment type="caution">
    <text evidence="3">The sequence shown here is derived from an EMBL/GenBank/DDBJ whole genome shotgun (WGS) entry which is preliminary data.</text>
</comment>
<evidence type="ECO:0000313" key="4">
    <source>
        <dbReference type="Proteomes" id="UP001232584"/>
    </source>
</evidence>
<evidence type="ECO:0000259" key="2">
    <source>
        <dbReference type="Pfam" id="PF12849"/>
    </source>
</evidence>
<dbReference type="RefSeq" id="WP_307505469.1">
    <property type="nucleotide sequence ID" value="NZ_BAAACE010000021.1"/>
</dbReference>
<proteinExistence type="predicted"/>
<dbReference type="Gene3D" id="3.40.190.10">
    <property type="entry name" value="Periplasmic binding protein-like II"/>
    <property type="match status" value="2"/>
</dbReference>
<evidence type="ECO:0000313" key="3">
    <source>
        <dbReference type="EMBL" id="MDQ0556387.1"/>
    </source>
</evidence>
<dbReference type="PANTHER" id="PTHR37945">
    <property type="entry name" value="EXTRACELLULAR TUNGSTATE BINDING PROTEIN"/>
    <property type="match status" value="1"/>
</dbReference>
<organism evidence="3 4">
    <name type="scientific">Paraclostridium ghonii</name>
    <dbReference type="NCBI Taxonomy" id="29358"/>
    <lineage>
        <taxon>Bacteria</taxon>
        <taxon>Bacillati</taxon>
        <taxon>Bacillota</taxon>
        <taxon>Clostridia</taxon>
        <taxon>Peptostreptococcales</taxon>
        <taxon>Peptostreptococcaceae</taxon>
        <taxon>Paraclostridium</taxon>
    </lineage>
</organism>
<dbReference type="Proteomes" id="UP001232584">
    <property type="component" value="Unassembled WGS sequence"/>
</dbReference>
<dbReference type="SUPFAM" id="SSF53850">
    <property type="entry name" value="Periplasmic binding protein-like II"/>
    <property type="match status" value="1"/>
</dbReference>
<keyword evidence="1" id="KW-0732">Signal</keyword>
<dbReference type="InterPro" id="IPR024370">
    <property type="entry name" value="PBP_domain"/>
</dbReference>
<feature type="domain" description="PBP" evidence="2">
    <location>
        <begin position="44"/>
        <end position="262"/>
    </location>
</feature>
<protein>
    <submittedName>
        <fullName evidence="3">Tungstate transport system substrate-binding protein</fullName>
    </submittedName>
</protein>
<feature type="signal peptide" evidence="1">
    <location>
        <begin position="1"/>
        <end position="21"/>
    </location>
</feature>
<evidence type="ECO:0000256" key="1">
    <source>
        <dbReference type="SAM" id="SignalP"/>
    </source>
</evidence>
<sequence>MNLKKSLSLLLIGGLSLSMVACSSSKPSEDAKSKGEASKPSKLKLVTTTSLDDTGFLKDTLSDFEKENNVDIQVIAKGTGEALELGKRKDADILFVHDKKKEEEFIKEGYGTDRFEIMYNYFVLVGPKDDEHSKKIKEMNTTDALKYIKENNLPFVSRGDKSGTNSKELSLWKLSGEENKFDNYKESGKGMGATLTMANEMQAYTLTDIGTYLATKKENSDLEIVIDKDESLKNVYSMISISDLPKETKDITDKLIKYYQSEKVQNKIKEYGADKYGEPLFFTFE</sequence>
<reference evidence="3 4" key="1">
    <citation type="submission" date="2023-07" db="EMBL/GenBank/DDBJ databases">
        <title>Genomic Encyclopedia of Type Strains, Phase IV (KMG-IV): sequencing the most valuable type-strain genomes for metagenomic binning, comparative biology and taxonomic classification.</title>
        <authorList>
            <person name="Goeker M."/>
        </authorList>
    </citation>
    <scope>NUCLEOTIDE SEQUENCE [LARGE SCALE GENOMIC DNA]</scope>
    <source>
        <strain evidence="3 4">DSM 15049</strain>
    </source>
</reference>
<dbReference type="EMBL" id="JAUSWG010000005">
    <property type="protein sequence ID" value="MDQ0556387.1"/>
    <property type="molecule type" value="Genomic_DNA"/>
</dbReference>
<feature type="chain" id="PRO_5046431677" evidence="1">
    <location>
        <begin position="22"/>
        <end position="285"/>
    </location>
</feature>
<keyword evidence="4" id="KW-1185">Reference proteome</keyword>
<accession>A0ABU0MZP6</accession>
<dbReference type="PROSITE" id="PS51257">
    <property type="entry name" value="PROKAR_LIPOPROTEIN"/>
    <property type="match status" value="1"/>
</dbReference>